<feature type="compositionally biased region" description="Low complexity" evidence="1">
    <location>
        <begin position="43"/>
        <end position="61"/>
    </location>
</feature>
<name>A0A2P5DLE1_PARAD</name>
<dbReference type="AlphaFoldDB" id="A0A2P5DLE1"/>
<comment type="caution">
    <text evidence="2">The sequence shown here is derived from an EMBL/GenBank/DDBJ whole genome shotgun (WGS) entry which is preliminary data.</text>
</comment>
<evidence type="ECO:0000256" key="1">
    <source>
        <dbReference type="SAM" id="MobiDB-lite"/>
    </source>
</evidence>
<reference evidence="3" key="1">
    <citation type="submission" date="2016-06" db="EMBL/GenBank/DDBJ databases">
        <title>Parallel loss of symbiosis genes in relatives of nitrogen-fixing non-legume Parasponia.</title>
        <authorList>
            <person name="Van Velzen R."/>
            <person name="Holmer R."/>
            <person name="Bu F."/>
            <person name="Rutten L."/>
            <person name="Van Zeijl A."/>
            <person name="Liu W."/>
            <person name="Santuari L."/>
            <person name="Cao Q."/>
            <person name="Sharma T."/>
            <person name="Shen D."/>
            <person name="Roswanjaya Y."/>
            <person name="Wardhani T."/>
            <person name="Kalhor M.S."/>
            <person name="Jansen J."/>
            <person name="Van den Hoogen J."/>
            <person name="Gungor B."/>
            <person name="Hartog M."/>
            <person name="Hontelez J."/>
            <person name="Verver J."/>
            <person name="Yang W.-C."/>
            <person name="Schijlen E."/>
            <person name="Repin R."/>
            <person name="Schilthuizen M."/>
            <person name="Schranz E."/>
            <person name="Heidstra R."/>
            <person name="Miyata K."/>
            <person name="Fedorova E."/>
            <person name="Kohlen W."/>
            <person name="Bisseling T."/>
            <person name="Smit S."/>
            <person name="Geurts R."/>
        </authorList>
    </citation>
    <scope>NUCLEOTIDE SEQUENCE [LARGE SCALE GENOMIC DNA]</scope>
    <source>
        <strain evidence="3">cv. WU1-14</strain>
    </source>
</reference>
<feature type="region of interest" description="Disordered" evidence="1">
    <location>
        <begin position="1"/>
        <end position="22"/>
    </location>
</feature>
<gene>
    <name evidence="2" type="ORF">PanWU01x14_053060</name>
</gene>
<accession>A0A2P5DLE1</accession>
<proteinExistence type="predicted"/>
<feature type="region of interest" description="Disordered" evidence="1">
    <location>
        <begin position="43"/>
        <end position="112"/>
    </location>
</feature>
<sequence>MAASSKLNKKGGSAFSKDVEKCRSNRVDQTCTKVRLVTSSTFSKECASSSSSTAGPSLWASPMPGEHGPTPLAVRAPSPPIGHAPVAVAAGTEESSTPPGVPSAMTGGGASPLGGPLCTDLLLLRRVSVATVR</sequence>
<keyword evidence="3" id="KW-1185">Reference proteome</keyword>
<dbReference type="Proteomes" id="UP000237105">
    <property type="component" value="Unassembled WGS sequence"/>
</dbReference>
<organism evidence="2 3">
    <name type="scientific">Parasponia andersonii</name>
    <name type="common">Sponia andersonii</name>
    <dbReference type="NCBI Taxonomy" id="3476"/>
    <lineage>
        <taxon>Eukaryota</taxon>
        <taxon>Viridiplantae</taxon>
        <taxon>Streptophyta</taxon>
        <taxon>Embryophyta</taxon>
        <taxon>Tracheophyta</taxon>
        <taxon>Spermatophyta</taxon>
        <taxon>Magnoliopsida</taxon>
        <taxon>eudicotyledons</taxon>
        <taxon>Gunneridae</taxon>
        <taxon>Pentapetalae</taxon>
        <taxon>rosids</taxon>
        <taxon>fabids</taxon>
        <taxon>Rosales</taxon>
        <taxon>Cannabaceae</taxon>
        <taxon>Parasponia</taxon>
    </lineage>
</organism>
<dbReference type="EMBL" id="JXTB01000030">
    <property type="protein sequence ID" value="PON74096.1"/>
    <property type="molecule type" value="Genomic_DNA"/>
</dbReference>
<protein>
    <submittedName>
        <fullName evidence="2">Uncharacterized protein</fullName>
    </submittedName>
</protein>
<evidence type="ECO:0000313" key="3">
    <source>
        <dbReference type="Proteomes" id="UP000237105"/>
    </source>
</evidence>
<evidence type="ECO:0000313" key="2">
    <source>
        <dbReference type="EMBL" id="PON74096.1"/>
    </source>
</evidence>